<proteinExistence type="predicted"/>
<feature type="region of interest" description="Disordered" evidence="1">
    <location>
        <begin position="22"/>
        <end position="46"/>
    </location>
</feature>
<dbReference type="STRING" id="99656.SAMN05421659_102227"/>
<dbReference type="RefSeq" id="WP_170841279.1">
    <property type="nucleotide sequence ID" value="NZ_FOJI01000002.1"/>
</dbReference>
<protein>
    <submittedName>
        <fullName evidence="2">Uncharacterized protein</fullName>
    </submittedName>
</protein>
<gene>
    <name evidence="2" type="ORF">SAMN05421659_102227</name>
</gene>
<evidence type="ECO:0000256" key="1">
    <source>
        <dbReference type="SAM" id="MobiDB-lite"/>
    </source>
</evidence>
<dbReference type="Proteomes" id="UP000199701">
    <property type="component" value="Unassembled WGS sequence"/>
</dbReference>
<dbReference type="AlphaFoldDB" id="A0A1I0MZA6"/>
<reference evidence="2 3" key="1">
    <citation type="submission" date="2016-10" db="EMBL/GenBank/DDBJ databases">
        <authorList>
            <person name="de Groot N.N."/>
        </authorList>
    </citation>
    <scope>NUCLEOTIDE SEQUENCE [LARGE SCALE GENOMIC DNA]</scope>
    <source>
        <strain evidence="2 3">DSM 9179</strain>
    </source>
</reference>
<sequence length="46" mass="5268">MTKVKIKQCNLADSIINRFQNKRGNKVGNPATDSQNAKISEKWYTK</sequence>
<evidence type="ECO:0000313" key="2">
    <source>
        <dbReference type="EMBL" id="SEV93442.1"/>
    </source>
</evidence>
<name>A0A1I0MZA6_9FIRM</name>
<dbReference type="EMBL" id="FOJI01000002">
    <property type="protein sequence ID" value="SEV93442.1"/>
    <property type="molecule type" value="Genomic_DNA"/>
</dbReference>
<keyword evidence="3" id="KW-1185">Reference proteome</keyword>
<organism evidence="2 3">
    <name type="scientific">[Clostridium] fimetarium</name>
    <dbReference type="NCBI Taxonomy" id="99656"/>
    <lineage>
        <taxon>Bacteria</taxon>
        <taxon>Bacillati</taxon>
        <taxon>Bacillota</taxon>
        <taxon>Clostridia</taxon>
        <taxon>Lachnospirales</taxon>
        <taxon>Lachnospiraceae</taxon>
    </lineage>
</organism>
<accession>A0A1I0MZA6</accession>
<evidence type="ECO:0000313" key="3">
    <source>
        <dbReference type="Proteomes" id="UP000199701"/>
    </source>
</evidence>